<comment type="caution">
    <text evidence="9">The sequence shown here is derived from an EMBL/GenBank/DDBJ whole genome shotgun (WGS) entry which is preliminary data.</text>
</comment>
<evidence type="ECO:0000256" key="7">
    <source>
        <dbReference type="ARBA" id="ARBA00023273"/>
    </source>
</evidence>
<evidence type="ECO:0000256" key="2">
    <source>
        <dbReference type="ARBA" id="ARBA00004300"/>
    </source>
</evidence>
<dbReference type="PANTHER" id="PTHR18879">
    <property type="entry name" value="CENTROSOMAL PROTEIN OF 290 KDA"/>
    <property type="match status" value="1"/>
</dbReference>
<protein>
    <submittedName>
        <fullName evidence="9">Uncharacterized protein</fullName>
    </submittedName>
</protein>
<keyword evidence="10" id="KW-1185">Reference proteome</keyword>
<evidence type="ECO:0000256" key="4">
    <source>
        <dbReference type="ARBA" id="ARBA00022794"/>
    </source>
</evidence>
<dbReference type="Gene3D" id="1.10.287.1490">
    <property type="match status" value="1"/>
</dbReference>
<evidence type="ECO:0000256" key="3">
    <source>
        <dbReference type="ARBA" id="ARBA00022490"/>
    </source>
</evidence>
<feature type="coiled-coil region" evidence="8">
    <location>
        <begin position="621"/>
        <end position="669"/>
    </location>
</feature>
<reference evidence="9" key="1">
    <citation type="submission" date="2020-05" db="EMBL/GenBank/DDBJ databases">
        <title>Phylogenomic resolution of chytrid fungi.</title>
        <authorList>
            <person name="Stajich J.E."/>
            <person name="Amses K."/>
            <person name="Simmons R."/>
            <person name="Seto K."/>
            <person name="Myers J."/>
            <person name="Bonds A."/>
            <person name="Quandt C.A."/>
            <person name="Barry K."/>
            <person name="Liu P."/>
            <person name="Grigoriev I."/>
            <person name="Longcore J.E."/>
            <person name="James T.Y."/>
        </authorList>
    </citation>
    <scope>NUCLEOTIDE SEQUENCE</scope>
    <source>
        <strain evidence="9">JEL0513</strain>
    </source>
</reference>
<evidence type="ECO:0000256" key="8">
    <source>
        <dbReference type="SAM" id="Coils"/>
    </source>
</evidence>
<feature type="coiled-coil region" evidence="8">
    <location>
        <begin position="495"/>
        <end position="567"/>
    </location>
</feature>
<evidence type="ECO:0000313" key="9">
    <source>
        <dbReference type="EMBL" id="KAJ3097670.1"/>
    </source>
</evidence>
<keyword evidence="3" id="KW-0963">Cytoplasm</keyword>
<proteinExistence type="predicted"/>
<organism evidence="9 10">
    <name type="scientific">Physocladia obscura</name>
    <dbReference type="NCBI Taxonomy" id="109957"/>
    <lineage>
        <taxon>Eukaryota</taxon>
        <taxon>Fungi</taxon>
        <taxon>Fungi incertae sedis</taxon>
        <taxon>Chytridiomycota</taxon>
        <taxon>Chytridiomycota incertae sedis</taxon>
        <taxon>Chytridiomycetes</taxon>
        <taxon>Chytridiales</taxon>
        <taxon>Chytriomycetaceae</taxon>
        <taxon>Physocladia</taxon>
    </lineage>
</organism>
<accession>A0AAD5SUA9</accession>
<comment type="subcellular location">
    <subcellularLocation>
        <location evidence="1">Cytoplasm</location>
        <location evidence="1">Cytoskeleton</location>
        <location evidence="1">Cilium basal body</location>
    </subcellularLocation>
    <subcellularLocation>
        <location evidence="2">Cytoplasm</location>
        <location evidence="2">Cytoskeleton</location>
        <location evidence="2">Microtubule organizing center</location>
        <location evidence="2">Centrosome</location>
    </subcellularLocation>
</comment>
<keyword evidence="7" id="KW-0966">Cell projection</keyword>
<sequence>MNQDVHLGSFTAKRAMMDWDLISRISIDRMLKNEATLDQELESLYPLLVSVNINDSDPRATSEMLGKLFRLSQYVMELGAENQIEKLENTLQFQETELIKLKSRSGATPSAELRMLRQENLDLERRNELLTRDLQRIEEALAKETKYGQEVGAALTEEKARYMALAQNARDLQNEMKEKEVQMVSQRHRLLSKNIEEEEFRGQLKEKNMEVNKYLTEIKTLTAQNTLLSTELDTIGQELDATVSEIERNANEMEEMQAIITNNDLTIDQLTEDRDNFKIKVEELHDKLQIKDAQNNEAIESLHKQVQTLKKTMVESDATQISLRNQNSRLEHELSTIKTTELVSTQDALQIAIRERDETIESLRVKLQESYSDFEVLSLDWDRIDGLVKNKAGGDIEGLRSQAVLASRLRDKIRLFKERHVADETKTKEAQQQVEEKESELIFLRNRIESYENVLSVPTLRSGVFGLKESIRESKQLKLEKSVRDKDIMALTLKINDFEQQVSDFVEENEELRSRLGITSSTKIDLSNVKSIKTVELEKAKGLTIQLQKEVEALEQERLKLKEALRLQAMSRGERAVAMGLGVEELTAVEEYAAKLRGNDDEPFDIRTAKNMRPVLNNAQLDKLSIELERIHIEAAEARDKWDISEKELRRMQAENRALEAVVKEISVTLIKTRGDAGLKDLKKLDPQKVRFPVIEKLLKALERKRHKDLSKDLYGNDAIEDNIVQVNQILREELISMTIRMQELENQVVDTQKIAENSQRNAEALKLRAMKARGKVLELPTELLLGSVHDYSAVVEQLVECLMELHVKDTELREIRLSLEKFEKYYGSLAGKQRHLYRDYHQCKKNAALEIEKLKNEVEDAKIERDANKVRVEELEHLVSKIHDRCEWNHTQRSLVESQRAVAVLRVNEITLKRKFLASADLEQNIQKENLKLKTDLMALDRVARETISRLFRSKLDETARVEILSNNLRSSVPASDFKSLQNRLELYIGKTKLLLDREQNWIADREQRESDSQKLSIANQQITRLELELYESQQNHIKINESLKELSFLRNDIQLKAILSESHEKQIKLEVAQDVMQKRADLAENKSKALEENEKELKNRLDSLEKKYLEVAEMNVRLQESELELNNALEEAILKKDYDAILKEHREQKDTIFKLQSDIVK</sequence>
<feature type="coiled-coil region" evidence="8">
    <location>
        <begin position="1074"/>
        <end position="1133"/>
    </location>
</feature>
<keyword evidence="6" id="KW-0206">Cytoskeleton</keyword>
<feature type="coiled-coil region" evidence="8">
    <location>
        <begin position="427"/>
        <end position="454"/>
    </location>
</feature>
<keyword evidence="5 8" id="KW-0175">Coiled coil</keyword>
<feature type="coiled-coil region" evidence="8">
    <location>
        <begin position="838"/>
        <end position="879"/>
    </location>
</feature>
<dbReference type="AlphaFoldDB" id="A0AAD5SUA9"/>
<name>A0AAD5SUA9_9FUNG</name>
<evidence type="ECO:0000313" key="10">
    <source>
        <dbReference type="Proteomes" id="UP001211907"/>
    </source>
</evidence>
<evidence type="ECO:0000256" key="6">
    <source>
        <dbReference type="ARBA" id="ARBA00023212"/>
    </source>
</evidence>
<dbReference type="PANTHER" id="PTHR18879:SF20">
    <property type="entry name" value="CENTROSOMAL PROTEIN OF 290 KDA"/>
    <property type="match status" value="1"/>
</dbReference>
<dbReference type="InterPro" id="IPR026201">
    <property type="entry name" value="Cep290"/>
</dbReference>
<dbReference type="EMBL" id="JADGJH010002487">
    <property type="protein sequence ID" value="KAJ3097670.1"/>
    <property type="molecule type" value="Genomic_DNA"/>
</dbReference>
<dbReference type="GO" id="GO:0030030">
    <property type="term" value="P:cell projection organization"/>
    <property type="evidence" value="ECO:0007669"/>
    <property type="project" value="UniProtKB-KW"/>
</dbReference>
<feature type="coiled-coil region" evidence="8">
    <location>
        <begin position="77"/>
        <end position="287"/>
    </location>
</feature>
<evidence type="ECO:0000256" key="1">
    <source>
        <dbReference type="ARBA" id="ARBA00004120"/>
    </source>
</evidence>
<evidence type="ECO:0000256" key="5">
    <source>
        <dbReference type="ARBA" id="ARBA00023054"/>
    </source>
</evidence>
<gene>
    <name evidence="9" type="ORF">HK100_005290</name>
</gene>
<dbReference type="Proteomes" id="UP001211907">
    <property type="component" value="Unassembled WGS sequence"/>
</dbReference>
<feature type="coiled-coil region" evidence="8">
    <location>
        <begin position="728"/>
        <end position="776"/>
    </location>
</feature>
<keyword evidence="4" id="KW-0970">Cilium biogenesis/degradation</keyword>
<feature type="non-terminal residue" evidence="9">
    <location>
        <position position="1163"/>
    </location>
</feature>